<accession>A0ABR3J2U4</accession>
<feature type="compositionally biased region" description="Polar residues" evidence="1">
    <location>
        <begin position="552"/>
        <end position="566"/>
    </location>
</feature>
<feature type="transmembrane region" description="Helical" evidence="2">
    <location>
        <begin position="66"/>
        <end position="88"/>
    </location>
</feature>
<evidence type="ECO:0008006" key="5">
    <source>
        <dbReference type="Google" id="ProtNLM"/>
    </source>
</evidence>
<proteinExistence type="predicted"/>
<keyword evidence="2" id="KW-1133">Transmembrane helix</keyword>
<dbReference type="EMBL" id="JASNQZ010000012">
    <property type="protein sequence ID" value="KAL0949944.1"/>
    <property type="molecule type" value="Genomic_DNA"/>
</dbReference>
<gene>
    <name evidence="3" type="ORF">HGRIS_009969</name>
</gene>
<organism evidence="3 4">
    <name type="scientific">Hohenbuehelia grisea</name>
    <dbReference type="NCBI Taxonomy" id="104357"/>
    <lineage>
        <taxon>Eukaryota</taxon>
        <taxon>Fungi</taxon>
        <taxon>Dikarya</taxon>
        <taxon>Basidiomycota</taxon>
        <taxon>Agaricomycotina</taxon>
        <taxon>Agaricomycetes</taxon>
        <taxon>Agaricomycetidae</taxon>
        <taxon>Agaricales</taxon>
        <taxon>Pleurotineae</taxon>
        <taxon>Pleurotaceae</taxon>
        <taxon>Hohenbuehelia</taxon>
    </lineage>
</organism>
<dbReference type="Proteomes" id="UP001556367">
    <property type="component" value="Unassembled WGS sequence"/>
</dbReference>
<keyword evidence="2" id="KW-0472">Membrane</keyword>
<protein>
    <recommendedName>
        <fullName evidence="5">Membrane anchor Opy2 N-terminal domain-containing protein</fullName>
    </recommendedName>
</protein>
<feature type="compositionally biased region" description="Low complexity" evidence="1">
    <location>
        <begin position="583"/>
        <end position="613"/>
    </location>
</feature>
<feature type="region of interest" description="Disordered" evidence="1">
    <location>
        <begin position="479"/>
        <end position="631"/>
    </location>
</feature>
<evidence type="ECO:0000313" key="4">
    <source>
        <dbReference type="Proteomes" id="UP001556367"/>
    </source>
</evidence>
<feature type="region of interest" description="Disordered" evidence="1">
    <location>
        <begin position="319"/>
        <end position="382"/>
    </location>
</feature>
<evidence type="ECO:0000313" key="3">
    <source>
        <dbReference type="EMBL" id="KAL0949944.1"/>
    </source>
</evidence>
<feature type="region of interest" description="Disordered" evidence="1">
    <location>
        <begin position="410"/>
        <end position="437"/>
    </location>
</feature>
<sequence>MHLTHLLLPRQTNCVVCPDPPPCTCDTTTQDCFQINRDCNTCSTFKCVPKPGITKTSAGGGTSKGALAGAIVGSLIFVALAIGLFLWYRRRTRANELINASRELKVVDKPAAAETVLSRPDPLEKASPAPSEIVNNIKVYSSASSTTINLDPESHPAQNNPHFLAPHPAQNPFDDGHSIQTAGTEGTNVIPIALIPPEAQSQASRGHPSPVRPVRSPDLNLNLEHVNVSRDSSLHPGGTYAQSQVSGISGLSSRQSYMTNASYSSELLEAPAIITPAKTAVRQVLGVVKAEVINAPGTNRPPATSPLAVTSFGPSDVVKEADESSVVSGNPFGDDGSPPPSAPASTTTFGHPSPAAVSSAGWDPQLPHFPWSRNPDSRPSSVSTQAVSIVDIGSATRVNVGLGGLKAELASSPRSPYRTTMGRLVTPPSGAPPGTLEDQQQRALAHAQARAQAQGLDKNKRISGSSAISTSTRADSILESFPFVPPSPISDRPMRSPPVSPVAQQFNGAPRSPLAQQTTFRQQQRVAKEEDSSIISSASSDLPPPPDRRTLGMSTGSQLSTASSGLGSFPFQIDQESSADGHSMPSAASRPPPAAGRQRASLDTLALTSDLSSYPLDFDRSRMPPPMPTRK</sequence>
<reference evidence="4" key="1">
    <citation type="submission" date="2024-06" db="EMBL/GenBank/DDBJ databases">
        <title>Multi-omics analyses provide insights into the biosynthesis of the anticancer antibiotic pleurotin in Hohenbuehelia grisea.</title>
        <authorList>
            <person name="Weaver J.A."/>
            <person name="Alberti F."/>
        </authorList>
    </citation>
    <scope>NUCLEOTIDE SEQUENCE [LARGE SCALE GENOMIC DNA]</scope>
    <source>
        <strain evidence="4">T-177</strain>
    </source>
</reference>
<evidence type="ECO:0000256" key="2">
    <source>
        <dbReference type="SAM" id="Phobius"/>
    </source>
</evidence>
<keyword evidence="2" id="KW-0812">Transmembrane</keyword>
<evidence type="ECO:0000256" key="1">
    <source>
        <dbReference type="SAM" id="MobiDB-lite"/>
    </source>
</evidence>
<feature type="compositionally biased region" description="Polar residues" evidence="1">
    <location>
        <begin position="514"/>
        <end position="525"/>
    </location>
</feature>
<comment type="caution">
    <text evidence="3">The sequence shown here is derived from an EMBL/GenBank/DDBJ whole genome shotgun (WGS) entry which is preliminary data.</text>
</comment>
<name>A0ABR3J2U4_9AGAR</name>
<keyword evidence="4" id="KW-1185">Reference proteome</keyword>